<keyword evidence="3" id="KW-0408">Iron</keyword>
<dbReference type="GO" id="GO:0016787">
    <property type="term" value="F:hydrolase activity"/>
    <property type="evidence" value="ECO:0007669"/>
    <property type="project" value="UniProtKB-KW"/>
</dbReference>
<proteinExistence type="inferred from homology"/>
<dbReference type="OrthoDB" id="5505563at2"/>
<dbReference type="InParanoid" id="A0A1M6SQ02"/>
<dbReference type="Pfam" id="PF00149">
    <property type="entry name" value="Metallophos"/>
    <property type="match status" value="1"/>
</dbReference>
<keyword evidence="7" id="KW-1185">Reference proteome</keyword>
<keyword evidence="2" id="KW-0378">Hydrolase</keyword>
<dbReference type="InterPro" id="IPR050884">
    <property type="entry name" value="CNP_phosphodiesterase-III"/>
</dbReference>
<dbReference type="InterPro" id="IPR029052">
    <property type="entry name" value="Metallo-depent_PP-like"/>
</dbReference>
<gene>
    <name evidence="6" type="ORF">SAMN02745181_3856</name>
</gene>
<dbReference type="SUPFAM" id="SSF56300">
    <property type="entry name" value="Metallo-dependent phosphatases"/>
    <property type="match status" value="1"/>
</dbReference>
<sequence length="292" mass="32785">MNRRDFLVRSATAAGVMMASNHYLFGAEGEEKPFRLALLSDTHIPENPPDGWNGYEPIPNFEKVVAHVIQAGPDAAVINGDVARLKGTVGDYRKFKELLKPMSDKLPVFINLGNHDHRNNFYEVFPEVKNDKHTQDVAKKHVTVIEGGGCRLIILDSLFHVNDGAGLLGKNQRTWLENFLDQESTIPTILVLHHTLGDGDYDLLDSDRLFKLLASRNQVKAIVFGHSHRYGYSKHEDIHLINLPAIGYVFDHKQPIGWMDTTLHKNGMSLTLDAVAAGKSQHGKQVDLKWLR</sequence>
<dbReference type="Proteomes" id="UP000184510">
    <property type="component" value="Unassembled WGS sequence"/>
</dbReference>
<evidence type="ECO:0000256" key="3">
    <source>
        <dbReference type="ARBA" id="ARBA00023004"/>
    </source>
</evidence>
<evidence type="ECO:0000256" key="4">
    <source>
        <dbReference type="ARBA" id="ARBA00025742"/>
    </source>
</evidence>
<dbReference type="InterPro" id="IPR019546">
    <property type="entry name" value="TAT_signal_bac_arc"/>
</dbReference>
<dbReference type="RefSeq" id="WP_143185388.1">
    <property type="nucleotide sequence ID" value="NZ_FQYR01000010.1"/>
</dbReference>
<feature type="domain" description="Calcineurin-like phosphoesterase" evidence="5">
    <location>
        <begin position="34"/>
        <end position="230"/>
    </location>
</feature>
<dbReference type="STRING" id="1123071.SAMN02745181_3856"/>
<protein>
    <submittedName>
        <fullName evidence="6">Tat (Twin-arginine translocation) pathway signal sequence</fullName>
    </submittedName>
</protein>
<dbReference type="GO" id="GO:0046872">
    <property type="term" value="F:metal ion binding"/>
    <property type="evidence" value="ECO:0007669"/>
    <property type="project" value="UniProtKB-KW"/>
</dbReference>
<reference evidence="6 7" key="1">
    <citation type="submission" date="2016-11" db="EMBL/GenBank/DDBJ databases">
        <authorList>
            <person name="Jaros S."/>
            <person name="Januszkiewicz K."/>
            <person name="Wedrychowicz H."/>
        </authorList>
    </citation>
    <scope>NUCLEOTIDE SEQUENCE [LARGE SCALE GENOMIC DNA]</scope>
    <source>
        <strain evidence="6 7">DSM 18772</strain>
    </source>
</reference>
<evidence type="ECO:0000256" key="2">
    <source>
        <dbReference type="ARBA" id="ARBA00022801"/>
    </source>
</evidence>
<dbReference type="PANTHER" id="PTHR42988">
    <property type="entry name" value="PHOSPHOHYDROLASE"/>
    <property type="match status" value="1"/>
</dbReference>
<dbReference type="PANTHER" id="PTHR42988:SF2">
    <property type="entry name" value="CYCLIC NUCLEOTIDE PHOSPHODIESTERASE CBUA0032-RELATED"/>
    <property type="match status" value="1"/>
</dbReference>
<evidence type="ECO:0000259" key="5">
    <source>
        <dbReference type="Pfam" id="PF00149"/>
    </source>
</evidence>
<dbReference type="EMBL" id="FQYR01000010">
    <property type="protein sequence ID" value="SHK46707.1"/>
    <property type="molecule type" value="Genomic_DNA"/>
</dbReference>
<organism evidence="6 7">
    <name type="scientific">Rubritalea squalenifaciens DSM 18772</name>
    <dbReference type="NCBI Taxonomy" id="1123071"/>
    <lineage>
        <taxon>Bacteria</taxon>
        <taxon>Pseudomonadati</taxon>
        <taxon>Verrucomicrobiota</taxon>
        <taxon>Verrucomicrobiia</taxon>
        <taxon>Verrucomicrobiales</taxon>
        <taxon>Rubritaleaceae</taxon>
        <taxon>Rubritalea</taxon>
    </lineage>
</organism>
<evidence type="ECO:0000256" key="1">
    <source>
        <dbReference type="ARBA" id="ARBA00022723"/>
    </source>
</evidence>
<name>A0A1M6SQ02_9BACT</name>
<accession>A0A1M6SQ02</accession>
<dbReference type="NCBIfam" id="TIGR01409">
    <property type="entry name" value="TAT_signal_seq"/>
    <property type="match status" value="1"/>
</dbReference>
<comment type="similarity">
    <text evidence="4">Belongs to the cyclic nucleotide phosphodiesterase class-III family.</text>
</comment>
<evidence type="ECO:0000313" key="7">
    <source>
        <dbReference type="Proteomes" id="UP000184510"/>
    </source>
</evidence>
<dbReference type="AlphaFoldDB" id="A0A1M6SQ02"/>
<dbReference type="Gene3D" id="3.60.21.10">
    <property type="match status" value="1"/>
</dbReference>
<keyword evidence="1" id="KW-0479">Metal-binding</keyword>
<evidence type="ECO:0000313" key="6">
    <source>
        <dbReference type="EMBL" id="SHK46707.1"/>
    </source>
</evidence>
<dbReference type="InterPro" id="IPR004843">
    <property type="entry name" value="Calcineurin-like_PHP"/>
</dbReference>